<dbReference type="GO" id="GO:0047555">
    <property type="term" value="F:3',5'-cyclic-GMP phosphodiesterase activity"/>
    <property type="evidence" value="ECO:0007669"/>
    <property type="project" value="TreeGrafter"/>
</dbReference>
<dbReference type="SUPFAM" id="SSF56281">
    <property type="entry name" value="Metallo-hydrolase/oxidoreductase"/>
    <property type="match status" value="1"/>
</dbReference>
<organism evidence="2 3">
    <name type="scientific">Sinimarinibacterium flocculans</name>
    <dbReference type="NCBI Taxonomy" id="985250"/>
    <lineage>
        <taxon>Bacteria</taxon>
        <taxon>Pseudomonadati</taxon>
        <taxon>Pseudomonadota</taxon>
        <taxon>Gammaproteobacteria</taxon>
        <taxon>Nevskiales</taxon>
        <taxon>Nevskiaceae</taxon>
        <taxon>Sinimarinibacterium</taxon>
    </lineage>
</organism>
<dbReference type="GO" id="GO:1902660">
    <property type="term" value="P:negative regulation of glucose mediated signaling pathway"/>
    <property type="evidence" value="ECO:0007669"/>
    <property type="project" value="TreeGrafter"/>
</dbReference>
<name>A0A318EED3_9GAMM</name>
<proteinExistence type="predicted"/>
<dbReference type="PANTHER" id="PTHR28283:SF1">
    <property type="entry name" value="3',5'-CYCLIC-NUCLEOTIDE PHOSPHODIESTERASE 1"/>
    <property type="match status" value="1"/>
</dbReference>
<accession>A0A318EED3</accession>
<dbReference type="GO" id="GO:0004115">
    <property type="term" value="F:3',5'-cyclic-AMP phosphodiesterase activity"/>
    <property type="evidence" value="ECO:0007669"/>
    <property type="project" value="InterPro"/>
</dbReference>
<keyword evidence="3" id="KW-1185">Reference proteome</keyword>
<dbReference type="InterPro" id="IPR001279">
    <property type="entry name" value="Metallo-B-lactamas"/>
</dbReference>
<dbReference type="SMART" id="SM00849">
    <property type="entry name" value="Lactamase_B"/>
    <property type="match status" value="1"/>
</dbReference>
<dbReference type="InterPro" id="IPR000396">
    <property type="entry name" value="Pdiesterase2"/>
</dbReference>
<dbReference type="CDD" id="cd07735">
    <property type="entry name" value="class_II_PDE_MBL-fold"/>
    <property type="match status" value="1"/>
</dbReference>
<sequence length="256" mass="28620">MRIKVLGCSGGVGPGLRTTSLLVDDEFLIDAGTGVGDLTLTQQRRIRGVFLTHCHLDHVCGLAFMADNLFDLIDRPIDVHATAQTLGLIREHIFNWKIWPDFSVLPNENHPLLRWCEIGVGETLALDDARDLTVFPVLHTVPAVGCAIAGRRGTFAFTGDTYADDHMWNALNALPRLDKLMIEIAFPDEQAALGHTSKHFTPSLLGSELKKLRHRPRLYLTHHKPGCEGMIERQCRTALRGWDYTHLKRGDVIAFD</sequence>
<dbReference type="Gene3D" id="3.60.15.10">
    <property type="entry name" value="Ribonuclease Z/Hydroxyacylglutathione hydrolase-like"/>
    <property type="match status" value="1"/>
</dbReference>
<dbReference type="GO" id="GO:0006198">
    <property type="term" value="P:cAMP catabolic process"/>
    <property type="evidence" value="ECO:0007669"/>
    <property type="project" value="InterPro"/>
</dbReference>
<comment type="caution">
    <text evidence="2">The sequence shown here is derived from an EMBL/GenBank/DDBJ whole genome shotgun (WGS) entry which is preliminary data.</text>
</comment>
<dbReference type="InterPro" id="IPR036866">
    <property type="entry name" value="RibonucZ/Hydroxyglut_hydro"/>
</dbReference>
<evidence type="ECO:0000313" key="2">
    <source>
        <dbReference type="EMBL" id="PXV71129.1"/>
    </source>
</evidence>
<evidence type="ECO:0000313" key="3">
    <source>
        <dbReference type="Proteomes" id="UP000248330"/>
    </source>
</evidence>
<dbReference type="PANTHER" id="PTHR28283">
    <property type="entry name" value="3',5'-CYCLIC-NUCLEOTIDE PHOSPHODIESTERASE 1"/>
    <property type="match status" value="1"/>
</dbReference>
<reference evidence="2 3" key="1">
    <citation type="submission" date="2018-04" db="EMBL/GenBank/DDBJ databases">
        <title>Genomic Encyclopedia of Type Strains, Phase IV (KMG-IV): sequencing the most valuable type-strain genomes for metagenomic binning, comparative biology and taxonomic classification.</title>
        <authorList>
            <person name="Goeker M."/>
        </authorList>
    </citation>
    <scope>NUCLEOTIDE SEQUENCE [LARGE SCALE GENOMIC DNA]</scope>
    <source>
        <strain evidence="2 3">DSM 104150</strain>
    </source>
</reference>
<gene>
    <name evidence="2" type="ORF">C8D93_101170</name>
</gene>
<protein>
    <submittedName>
        <fullName evidence="2">Ribonuclease BN (tRNA processing enzyme)</fullName>
    </submittedName>
</protein>
<dbReference type="Proteomes" id="UP000248330">
    <property type="component" value="Unassembled WGS sequence"/>
</dbReference>
<dbReference type="OrthoDB" id="9803916at2"/>
<dbReference type="Pfam" id="PF12706">
    <property type="entry name" value="Lactamase_B_2"/>
    <property type="match status" value="1"/>
</dbReference>
<dbReference type="AlphaFoldDB" id="A0A318EED3"/>
<evidence type="ECO:0000259" key="1">
    <source>
        <dbReference type="SMART" id="SM00849"/>
    </source>
</evidence>
<dbReference type="RefSeq" id="WP_110263277.1">
    <property type="nucleotide sequence ID" value="NZ_CAKZQT010000031.1"/>
</dbReference>
<dbReference type="PRINTS" id="PR00388">
    <property type="entry name" value="PDIESTERASE2"/>
</dbReference>
<feature type="domain" description="Metallo-beta-lactamase" evidence="1">
    <location>
        <begin position="17"/>
        <end position="195"/>
    </location>
</feature>
<dbReference type="EMBL" id="QICN01000001">
    <property type="protein sequence ID" value="PXV71129.1"/>
    <property type="molecule type" value="Genomic_DNA"/>
</dbReference>